<accession>A0ABP9UAK5</accession>
<dbReference type="Proteomes" id="UP001423409">
    <property type="component" value="Unassembled WGS sequence"/>
</dbReference>
<proteinExistence type="predicted"/>
<dbReference type="EMBL" id="BAABQU010000007">
    <property type="protein sequence ID" value="GAA5439238.1"/>
    <property type="molecule type" value="Genomic_DNA"/>
</dbReference>
<organism evidence="1 2">
    <name type="scientific">Deinococcus caeni</name>
    <dbReference type="NCBI Taxonomy" id="569127"/>
    <lineage>
        <taxon>Bacteria</taxon>
        <taxon>Thermotogati</taxon>
        <taxon>Deinococcota</taxon>
        <taxon>Deinococci</taxon>
        <taxon>Deinococcales</taxon>
        <taxon>Deinococcaceae</taxon>
        <taxon>Deinococcus</taxon>
    </lineage>
</organism>
<keyword evidence="2" id="KW-1185">Reference proteome</keyword>
<dbReference type="RefSeq" id="WP_345442224.1">
    <property type="nucleotide sequence ID" value="NZ_BAABQU010000007.1"/>
</dbReference>
<evidence type="ECO:0000313" key="2">
    <source>
        <dbReference type="Proteomes" id="UP001423409"/>
    </source>
</evidence>
<sequence length="97" mass="10426">MSGTHTKKRSIKNPGAARFNRIYSKRTPTKVESLSDQELLTILLGNPTAAASVLEEIGELGQFSRIGEGAGMMHRPGISKGTALKLDVLFEVACRIG</sequence>
<comment type="caution">
    <text evidence="1">The sequence shown here is derived from an EMBL/GenBank/DDBJ whole genome shotgun (WGS) entry which is preliminary data.</text>
</comment>
<reference evidence="1 2" key="1">
    <citation type="submission" date="2024-02" db="EMBL/GenBank/DDBJ databases">
        <title>Deinococcus caeni NBRC 101312.</title>
        <authorList>
            <person name="Ichikawa N."/>
            <person name="Katano-Makiyama Y."/>
            <person name="Hidaka K."/>
        </authorList>
    </citation>
    <scope>NUCLEOTIDE SEQUENCE [LARGE SCALE GENOMIC DNA]</scope>
    <source>
        <strain evidence="1 2">NBRC 101312</strain>
    </source>
</reference>
<gene>
    <name evidence="1" type="ORF">Dcae01_00737</name>
</gene>
<name>A0ABP9UAK5_9DEIO</name>
<evidence type="ECO:0000313" key="1">
    <source>
        <dbReference type="EMBL" id="GAA5439238.1"/>
    </source>
</evidence>
<protein>
    <submittedName>
        <fullName evidence="1">Uncharacterized protein</fullName>
    </submittedName>
</protein>